<proteinExistence type="predicted"/>
<name>A0A085K3R7_SPHYA</name>
<dbReference type="Proteomes" id="UP000280708">
    <property type="component" value="Chromosome"/>
</dbReference>
<accession>A0A085K3R7</accession>
<evidence type="ECO:0000313" key="2">
    <source>
        <dbReference type="EMBL" id="AYO80384.1"/>
    </source>
</evidence>
<organism evidence="2 3">
    <name type="scientific">Sphingobium yanoikuyae</name>
    <name type="common">Sphingomonas yanoikuyae</name>
    <dbReference type="NCBI Taxonomy" id="13690"/>
    <lineage>
        <taxon>Bacteria</taxon>
        <taxon>Pseudomonadati</taxon>
        <taxon>Pseudomonadota</taxon>
        <taxon>Alphaproteobacteria</taxon>
        <taxon>Sphingomonadales</taxon>
        <taxon>Sphingomonadaceae</taxon>
        <taxon>Sphingobium</taxon>
    </lineage>
</organism>
<dbReference type="Pfam" id="PF06676">
    <property type="entry name" value="DUF1178"/>
    <property type="match status" value="1"/>
</dbReference>
<dbReference type="AlphaFoldDB" id="A0A085K3R7"/>
<sequence>MIVFDLKCEGQGHVFEAWFGSSADYADQKARGLLACPLCGDTRIGKALMAPAVAAKGNQRREIAEQQQQPAGEAETAPVAAGPDEAKMRALVEALADAQKKVLEGSTWVGRGFAEQARAMHYGEQDKGSIHGEVAPAEAKALAEEGINVAQLPFPVIPPEAKN</sequence>
<evidence type="ECO:0000256" key="1">
    <source>
        <dbReference type="SAM" id="MobiDB-lite"/>
    </source>
</evidence>
<dbReference type="RefSeq" id="WP_037509659.1">
    <property type="nucleotide sequence ID" value="NZ_CAIGKD010000009.1"/>
</dbReference>
<evidence type="ECO:0000313" key="3">
    <source>
        <dbReference type="Proteomes" id="UP000280708"/>
    </source>
</evidence>
<protein>
    <submittedName>
        <fullName evidence="2">DUF1178 family protein</fullName>
    </submittedName>
</protein>
<dbReference type="EMBL" id="CP033230">
    <property type="protein sequence ID" value="AYO80384.1"/>
    <property type="molecule type" value="Genomic_DNA"/>
</dbReference>
<feature type="compositionally biased region" description="Low complexity" evidence="1">
    <location>
        <begin position="65"/>
        <end position="77"/>
    </location>
</feature>
<gene>
    <name evidence="2" type="ORF">EBF16_28095</name>
</gene>
<feature type="region of interest" description="Disordered" evidence="1">
    <location>
        <begin position="61"/>
        <end position="83"/>
    </location>
</feature>
<reference evidence="2 3" key="1">
    <citation type="submission" date="2018-10" db="EMBL/GenBank/DDBJ databases">
        <title>Characterization and genome analysis of a novel bacterium Sphingobium yanoikuyae SJTF8 capable of degrading PAHs.</title>
        <authorList>
            <person name="Yin C."/>
            <person name="Xiong W."/>
            <person name="Liang R."/>
        </authorList>
    </citation>
    <scope>NUCLEOTIDE SEQUENCE [LARGE SCALE GENOMIC DNA]</scope>
    <source>
        <strain evidence="2 3">SJTF8</strain>
    </source>
</reference>
<dbReference type="PIRSF" id="PIRSF032131">
    <property type="entry name" value="UCP032131"/>
    <property type="match status" value="1"/>
</dbReference>
<dbReference type="InterPro" id="IPR009562">
    <property type="entry name" value="DUF1178"/>
</dbReference>